<name>F4PKE3_CACFS</name>
<dbReference type="AlphaFoldDB" id="F4PKE3"/>
<accession>F4PKE3</accession>
<keyword evidence="2" id="KW-1185">Reference proteome</keyword>
<dbReference type="RefSeq" id="XP_004361918.1">
    <property type="nucleotide sequence ID" value="XM_004361861.1"/>
</dbReference>
<dbReference type="KEGG" id="dfa:DFA_06205"/>
<dbReference type="Proteomes" id="UP000007797">
    <property type="component" value="Unassembled WGS sequence"/>
</dbReference>
<dbReference type="EMBL" id="GL883007">
    <property type="protein sequence ID" value="EGG24067.1"/>
    <property type="molecule type" value="Genomic_DNA"/>
</dbReference>
<gene>
    <name evidence="1" type="ORF">DFA_06205</name>
</gene>
<evidence type="ECO:0000313" key="1">
    <source>
        <dbReference type="EMBL" id="EGG24067.1"/>
    </source>
</evidence>
<organism evidence="1 2">
    <name type="scientific">Cavenderia fasciculata</name>
    <name type="common">Slime mold</name>
    <name type="synonym">Dictyostelium fasciculatum</name>
    <dbReference type="NCBI Taxonomy" id="261658"/>
    <lineage>
        <taxon>Eukaryota</taxon>
        <taxon>Amoebozoa</taxon>
        <taxon>Evosea</taxon>
        <taxon>Eumycetozoa</taxon>
        <taxon>Dictyostelia</taxon>
        <taxon>Acytosteliales</taxon>
        <taxon>Cavenderiaceae</taxon>
        <taxon>Cavenderia</taxon>
    </lineage>
</organism>
<reference evidence="2" key="1">
    <citation type="journal article" date="2011" name="Genome Res.">
        <title>Phylogeny-wide analysis of social amoeba genomes highlights ancient origins for complex intercellular communication.</title>
        <authorList>
            <person name="Heidel A.J."/>
            <person name="Lawal H.M."/>
            <person name="Felder M."/>
            <person name="Schilde C."/>
            <person name="Helps N.R."/>
            <person name="Tunggal B."/>
            <person name="Rivero F."/>
            <person name="John U."/>
            <person name="Schleicher M."/>
            <person name="Eichinger L."/>
            <person name="Platzer M."/>
            <person name="Noegel A.A."/>
            <person name="Schaap P."/>
            <person name="Gloeckner G."/>
        </authorList>
    </citation>
    <scope>NUCLEOTIDE SEQUENCE [LARGE SCALE GENOMIC DNA]</scope>
    <source>
        <strain evidence="2">SH3</strain>
    </source>
</reference>
<evidence type="ECO:0000313" key="2">
    <source>
        <dbReference type="Proteomes" id="UP000007797"/>
    </source>
</evidence>
<protein>
    <submittedName>
        <fullName evidence="1">Uncharacterized protein</fullName>
    </submittedName>
</protein>
<dbReference type="GeneID" id="14876039"/>
<sequence>MVAEMMSSVPNFIDDCMAEMDERRMGILCLLHQIEYNFTYPDQTSVRKLFQIPTRYTVLWVQDPTQLQVGSTYYLVSSLGNILINPTQCAIIPIDHLSFAYYE</sequence>
<proteinExistence type="predicted"/>